<evidence type="ECO:0008006" key="4">
    <source>
        <dbReference type="Google" id="ProtNLM"/>
    </source>
</evidence>
<accession>A0A077R3R5</accession>
<feature type="transmembrane region" description="Helical" evidence="2">
    <location>
        <begin position="191"/>
        <end position="211"/>
    </location>
</feature>
<evidence type="ECO:0000256" key="1">
    <source>
        <dbReference type="ARBA" id="ARBA00006765"/>
    </source>
</evidence>
<dbReference type="GO" id="GO:0005509">
    <property type="term" value="F:calcium ion binding"/>
    <property type="evidence" value="ECO:0007669"/>
    <property type="project" value="TreeGrafter"/>
</dbReference>
<evidence type="ECO:0000313" key="3">
    <source>
        <dbReference type="EMBL" id="CDI53621.1"/>
    </source>
</evidence>
<dbReference type="InterPro" id="IPR007736">
    <property type="entry name" value="Caleosin-related"/>
</dbReference>
<dbReference type="EMBL" id="HG529584">
    <property type="protein sequence ID" value="CDI53621.1"/>
    <property type="molecule type" value="Genomic_DNA"/>
</dbReference>
<feature type="transmembrane region" description="Helical" evidence="2">
    <location>
        <begin position="83"/>
        <end position="106"/>
    </location>
</feature>
<organism evidence="3">
    <name type="scientific">Melanopsichium pennsylvanicum 4</name>
    <dbReference type="NCBI Taxonomy" id="1398559"/>
    <lineage>
        <taxon>Eukaryota</taxon>
        <taxon>Fungi</taxon>
        <taxon>Dikarya</taxon>
        <taxon>Basidiomycota</taxon>
        <taxon>Ustilaginomycotina</taxon>
        <taxon>Ustilaginomycetes</taxon>
        <taxon>Ustilaginales</taxon>
        <taxon>Ustilaginaceae</taxon>
        <taxon>Melanopsichium</taxon>
    </lineage>
</organism>
<dbReference type="AlphaFoldDB" id="A0A077R3R5"/>
<name>A0A077R3R5_9BASI</name>
<keyword evidence="2" id="KW-0812">Transmembrane</keyword>
<dbReference type="Pfam" id="PF05042">
    <property type="entry name" value="Caleosin"/>
    <property type="match status" value="1"/>
</dbReference>
<keyword evidence="2" id="KW-0472">Membrane</keyword>
<keyword evidence="2" id="KW-1133">Transmembrane helix</keyword>
<sequence>MLVNGKSETTRQVDADPYFDNSSLLLGDAGYKVPYTPQNTYKDPNGDRKDYLERTKGMTTMQKHVAFFDGDCDGIIWPTDTLFAFLSLGFGYILSALAVAIIHGPFSYPTLPRNRSGLMKWLPDPFMRVYVANIHRCKHGSDTESYDRRGHFRSTQFERILQDYSTKHNKDALSFSDVMAMIRERRDLMDLFGWFAFMFEWGSTYMLLWPADGYMKREDILGIFDGSVFVVLAHRHKTGRGSGAFTAKKAT</sequence>
<dbReference type="PANTHER" id="PTHR31495:SF0">
    <property type="entry name" value="BINDING PROTEIN CALEOSIN, PUTATIVE (AFU_ORTHOLOGUE AFUA_5G13750)-RELATED"/>
    <property type="match status" value="1"/>
</dbReference>
<proteinExistence type="inferred from homology"/>
<evidence type="ECO:0000256" key="2">
    <source>
        <dbReference type="SAM" id="Phobius"/>
    </source>
</evidence>
<dbReference type="PANTHER" id="PTHR31495">
    <property type="entry name" value="PEROXYGENASE 3-RELATED"/>
    <property type="match status" value="1"/>
</dbReference>
<protein>
    <recommendedName>
        <fullName evidence="4">Caleosin-domain-containing protein</fullName>
    </recommendedName>
</protein>
<dbReference type="GO" id="GO:0004497">
    <property type="term" value="F:monooxygenase activity"/>
    <property type="evidence" value="ECO:0007669"/>
    <property type="project" value="TreeGrafter"/>
</dbReference>
<reference evidence="3" key="1">
    <citation type="journal article" date="2014" name="Genome Biol. Evol.">
        <title>Gene Loss Rather Than Gene Gain Is Associated with a Host Jump from Monocots to Dicots in the Smut Fungus Melanopsichium pennsylvanicum.</title>
        <authorList>
            <person name="Sharma R."/>
            <person name="Mishra B."/>
            <person name="Runge F."/>
            <person name="Thines M."/>
        </authorList>
    </citation>
    <scope>NUCLEOTIDE SEQUENCE</scope>
    <source>
        <strain evidence="3">4</strain>
    </source>
</reference>
<comment type="similarity">
    <text evidence="1">Belongs to the caleosin family.</text>
</comment>